<dbReference type="SUPFAM" id="SSF52151">
    <property type="entry name" value="FabD/lysophospholipase-like"/>
    <property type="match status" value="1"/>
</dbReference>
<dbReference type="Proteomes" id="UP001153555">
    <property type="component" value="Unassembled WGS sequence"/>
</dbReference>
<dbReference type="Gene3D" id="3.40.1090.10">
    <property type="entry name" value="Cytosolic phospholipase A2 catalytic domain"/>
    <property type="match status" value="1"/>
</dbReference>
<dbReference type="GO" id="GO:0016042">
    <property type="term" value="P:lipid catabolic process"/>
    <property type="evidence" value="ECO:0007669"/>
    <property type="project" value="UniProtKB-KW"/>
</dbReference>
<protein>
    <submittedName>
        <fullName evidence="4">Patatin-like protein 7</fullName>
    </submittedName>
</protein>
<keyword evidence="3" id="KW-0443">Lipid metabolism</keyword>
<comment type="caution">
    <text evidence="4">The sequence shown here is derived from an EMBL/GenBank/DDBJ whole genome shotgun (WGS) entry which is preliminary data.</text>
</comment>
<dbReference type="InterPro" id="IPR016035">
    <property type="entry name" value="Acyl_Trfase/lysoPLipase"/>
</dbReference>
<keyword evidence="5" id="KW-1185">Reference proteome</keyword>
<keyword evidence="2" id="KW-0378">Hydrolase</keyword>
<dbReference type="EMBL" id="CACSLK010030184">
    <property type="protein sequence ID" value="CAA0837515.1"/>
    <property type="molecule type" value="Genomic_DNA"/>
</dbReference>
<accession>A0A9N7NT73</accession>
<dbReference type="PANTHER" id="PTHR32241">
    <property type="entry name" value="PATATIN-LIKE PROTEIN 6"/>
    <property type="match status" value="1"/>
</dbReference>
<dbReference type="OrthoDB" id="630895at2759"/>
<reference evidence="4" key="1">
    <citation type="submission" date="2019-12" db="EMBL/GenBank/DDBJ databases">
        <authorList>
            <person name="Scholes J."/>
        </authorList>
    </citation>
    <scope>NUCLEOTIDE SEQUENCE</scope>
</reference>
<dbReference type="PANTHER" id="PTHR32241:SF12">
    <property type="entry name" value="OS03G0784100 PROTEIN"/>
    <property type="match status" value="1"/>
</dbReference>
<name>A0A9N7NT73_STRHE</name>
<sequence>MLDNRKKLQPGGGGGGLLRSLRGKRNALHKVLNNVFEELTLKDCAVKSVLIPCYDLMSGAPFLFSRADAVEMADFRMAAVCGATVADDRAVELRSTDGRKKMVAVGGGVGNPTAAAITHVVNNKKEFPMCRGVEDLLVLSLGKGLPETSSSLEQVAAHTAADMGNGIGGSVNMVSSADEMLGQKNVESVLFRGRKVSEFTNMEKMEMFARELIKGKEMRNKQGT</sequence>
<comment type="similarity">
    <text evidence="1">Belongs to the patatin family.</text>
</comment>
<evidence type="ECO:0000313" key="5">
    <source>
        <dbReference type="Proteomes" id="UP001153555"/>
    </source>
</evidence>
<evidence type="ECO:0000256" key="2">
    <source>
        <dbReference type="ARBA" id="ARBA00022801"/>
    </source>
</evidence>
<evidence type="ECO:0000256" key="1">
    <source>
        <dbReference type="ARBA" id="ARBA00010240"/>
    </source>
</evidence>
<gene>
    <name evidence="4" type="ORF">SHERM_04474</name>
</gene>
<evidence type="ECO:0000313" key="4">
    <source>
        <dbReference type="EMBL" id="CAA0837515.1"/>
    </source>
</evidence>
<dbReference type="AlphaFoldDB" id="A0A9N7NT73"/>
<dbReference type="GO" id="GO:0016787">
    <property type="term" value="F:hydrolase activity"/>
    <property type="evidence" value="ECO:0007669"/>
    <property type="project" value="UniProtKB-KW"/>
</dbReference>
<proteinExistence type="inferred from homology"/>
<organism evidence="4 5">
    <name type="scientific">Striga hermonthica</name>
    <name type="common">Purple witchweed</name>
    <name type="synonym">Buchnera hermonthica</name>
    <dbReference type="NCBI Taxonomy" id="68872"/>
    <lineage>
        <taxon>Eukaryota</taxon>
        <taxon>Viridiplantae</taxon>
        <taxon>Streptophyta</taxon>
        <taxon>Embryophyta</taxon>
        <taxon>Tracheophyta</taxon>
        <taxon>Spermatophyta</taxon>
        <taxon>Magnoliopsida</taxon>
        <taxon>eudicotyledons</taxon>
        <taxon>Gunneridae</taxon>
        <taxon>Pentapetalae</taxon>
        <taxon>asterids</taxon>
        <taxon>lamiids</taxon>
        <taxon>Lamiales</taxon>
        <taxon>Orobanchaceae</taxon>
        <taxon>Buchnereae</taxon>
        <taxon>Striga</taxon>
    </lineage>
</organism>
<keyword evidence="3" id="KW-0442">Lipid degradation</keyword>
<evidence type="ECO:0000256" key="3">
    <source>
        <dbReference type="ARBA" id="ARBA00022963"/>
    </source>
</evidence>